<dbReference type="Pfam" id="PF03572">
    <property type="entry name" value="Peptidase_S41"/>
    <property type="match status" value="1"/>
</dbReference>
<keyword evidence="1" id="KW-0732">Signal</keyword>
<dbReference type="PANTHER" id="PTHR11261">
    <property type="entry name" value="INTERPHOTORECEPTOR RETINOID-BINDING PROTEIN"/>
    <property type="match status" value="1"/>
</dbReference>
<accession>A0ABP9LT10</accession>
<evidence type="ECO:0000256" key="1">
    <source>
        <dbReference type="SAM" id="SignalP"/>
    </source>
</evidence>
<protein>
    <recommendedName>
        <fullName evidence="2">Tail specific protease domain-containing protein</fullName>
    </recommendedName>
</protein>
<dbReference type="SMART" id="SM00245">
    <property type="entry name" value="TSPc"/>
    <property type="match status" value="1"/>
</dbReference>
<dbReference type="CDD" id="cd07563">
    <property type="entry name" value="Peptidase_S41_IRBP"/>
    <property type="match status" value="1"/>
</dbReference>
<dbReference type="InterPro" id="IPR005151">
    <property type="entry name" value="Tail-specific_protease"/>
</dbReference>
<feature type="domain" description="Tail specific protease" evidence="2">
    <location>
        <begin position="96"/>
        <end position="301"/>
    </location>
</feature>
<feature type="signal peptide" evidence="1">
    <location>
        <begin position="1"/>
        <end position="23"/>
    </location>
</feature>
<name>A0ABP9LT10_9GAMM</name>
<sequence length="317" mass="33263">MPNTLRRAAALLIGAVLAAAVHAADTGPRGHVDAVADAIADHYFDAARGQRIADDLRRDADAGRFDALQDPVALADDLTARLRPLDRHFRVRWSADGDAPIAGAPGPRRPMEPSTSGGIVKVEVLPGNIGYLQLDQFAHFDFDDAQAPARKAIDAALAQLSATDSMIVDVRNNRGGSPHMVGYLVSAFVAASADPYNRFHTRTRTFSEAPAKRYAHPRTDVPLYVLINAKTGSAAESFAYTLKSAGRATVIGQPSAGAANPGGIIDIGDGFSVFVSNGTPINPNTGGNWEATGVAPDVAVAPETALDVALLRARKNG</sequence>
<evidence type="ECO:0000313" key="4">
    <source>
        <dbReference type="Proteomes" id="UP001501083"/>
    </source>
</evidence>
<dbReference type="SUPFAM" id="SSF52096">
    <property type="entry name" value="ClpP/crotonase"/>
    <property type="match status" value="1"/>
</dbReference>
<dbReference type="PANTHER" id="PTHR11261:SF3">
    <property type="entry name" value="RETINOL-BINDING PROTEIN 3"/>
    <property type="match status" value="1"/>
</dbReference>
<dbReference type="Gene3D" id="3.90.226.10">
    <property type="entry name" value="2-enoyl-CoA Hydratase, Chain A, domain 1"/>
    <property type="match status" value="1"/>
</dbReference>
<dbReference type="EMBL" id="BAABKY010000006">
    <property type="protein sequence ID" value="GAA5082386.1"/>
    <property type="molecule type" value="Genomic_DNA"/>
</dbReference>
<comment type="caution">
    <text evidence="3">The sequence shown here is derived from an EMBL/GenBank/DDBJ whole genome shotgun (WGS) entry which is preliminary data.</text>
</comment>
<evidence type="ECO:0000259" key="2">
    <source>
        <dbReference type="SMART" id="SM00245"/>
    </source>
</evidence>
<proteinExistence type="predicted"/>
<keyword evidence="4" id="KW-1185">Reference proteome</keyword>
<dbReference type="Proteomes" id="UP001501083">
    <property type="component" value="Unassembled WGS sequence"/>
</dbReference>
<feature type="chain" id="PRO_5047320030" description="Tail specific protease domain-containing protein" evidence="1">
    <location>
        <begin position="24"/>
        <end position="317"/>
    </location>
</feature>
<dbReference type="InterPro" id="IPR029045">
    <property type="entry name" value="ClpP/crotonase-like_dom_sf"/>
</dbReference>
<reference evidence="4" key="1">
    <citation type="journal article" date="2019" name="Int. J. Syst. Evol. Microbiol.">
        <title>The Global Catalogue of Microorganisms (GCM) 10K type strain sequencing project: providing services to taxonomists for standard genome sequencing and annotation.</title>
        <authorList>
            <consortium name="The Broad Institute Genomics Platform"/>
            <consortium name="The Broad Institute Genome Sequencing Center for Infectious Disease"/>
            <person name="Wu L."/>
            <person name="Ma J."/>
        </authorList>
    </citation>
    <scope>NUCLEOTIDE SEQUENCE [LARGE SCALE GENOMIC DNA]</scope>
    <source>
        <strain evidence="4">JCM 19212</strain>
    </source>
</reference>
<dbReference type="RefSeq" id="WP_158984092.1">
    <property type="nucleotide sequence ID" value="NZ_BAABKY010000006.1"/>
</dbReference>
<evidence type="ECO:0000313" key="3">
    <source>
        <dbReference type="EMBL" id="GAA5082386.1"/>
    </source>
</evidence>
<dbReference type="Gene3D" id="3.30.750.44">
    <property type="match status" value="1"/>
</dbReference>
<organism evidence="3 4">
    <name type="scientific">Lysobacter panacisoli</name>
    <dbReference type="NCBI Taxonomy" id="1255263"/>
    <lineage>
        <taxon>Bacteria</taxon>
        <taxon>Pseudomonadati</taxon>
        <taxon>Pseudomonadota</taxon>
        <taxon>Gammaproteobacteria</taxon>
        <taxon>Lysobacterales</taxon>
        <taxon>Lysobacteraceae</taxon>
        <taxon>Lysobacter</taxon>
    </lineage>
</organism>
<gene>
    <name evidence="3" type="ORF">GCM10025759_33880</name>
</gene>